<accession>A0A222FHJ0</accession>
<feature type="transmembrane region" description="Helical" evidence="7">
    <location>
        <begin position="440"/>
        <end position="457"/>
    </location>
</feature>
<evidence type="ECO:0000256" key="3">
    <source>
        <dbReference type="ARBA" id="ARBA00022475"/>
    </source>
</evidence>
<dbReference type="InterPro" id="IPR001750">
    <property type="entry name" value="ND/Mrp_TM"/>
</dbReference>
<dbReference type="PANTHER" id="PTHR42829:SF1">
    <property type="entry name" value="INORGANIC CARBON TRANSPORTER SUBUNIT DABB-RELATED"/>
    <property type="match status" value="1"/>
</dbReference>
<comment type="similarity">
    <text evidence="7">Belongs to the inorganic carbon transporter (TC 9.A.2) DabB family.</text>
</comment>
<dbReference type="NCBIfam" id="NF006029">
    <property type="entry name" value="PRK08168.1"/>
    <property type="match status" value="1"/>
</dbReference>
<dbReference type="HAMAP" id="MF_00862">
    <property type="entry name" value="DabB"/>
    <property type="match status" value="1"/>
</dbReference>
<evidence type="ECO:0000256" key="7">
    <source>
        <dbReference type="HAMAP-Rule" id="MF_00862"/>
    </source>
</evidence>
<evidence type="ECO:0000256" key="8">
    <source>
        <dbReference type="RuleBase" id="RU000320"/>
    </source>
</evidence>
<evidence type="ECO:0000313" key="12">
    <source>
        <dbReference type="Proteomes" id="UP000202440"/>
    </source>
</evidence>
<dbReference type="GO" id="GO:0003954">
    <property type="term" value="F:NADH dehydrogenase activity"/>
    <property type="evidence" value="ECO:0007669"/>
    <property type="project" value="TreeGrafter"/>
</dbReference>
<feature type="transmembrane region" description="Helical" evidence="7">
    <location>
        <begin position="6"/>
        <end position="26"/>
    </location>
</feature>
<keyword evidence="6 7" id="KW-0472">Membrane</keyword>
<feature type="transmembrane region" description="Helical" evidence="7">
    <location>
        <begin position="403"/>
        <end position="420"/>
    </location>
</feature>
<keyword evidence="4 7" id="KW-0812">Transmembrane</keyword>
<dbReference type="GO" id="GO:0008137">
    <property type="term" value="F:NADH dehydrogenase (ubiquinone) activity"/>
    <property type="evidence" value="ECO:0007669"/>
    <property type="project" value="InterPro"/>
</dbReference>
<feature type="transmembrane region" description="Helical" evidence="7">
    <location>
        <begin position="381"/>
        <end position="396"/>
    </location>
</feature>
<dbReference type="Proteomes" id="UP000202440">
    <property type="component" value="Chromosome"/>
</dbReference>
<sequence>MDWVLTHSITTLLLLAIPALFVVGALQSRGQRGRCFLPVSTPIAALVLVAVLTLAYIAGAQPLALLQLQPLTLVMLALISLLALVIMRFSQRYMDGEANAWRYAQWLQLTLAAVMLVIISNHLALMWLGWVLISLALHNLLMFYPERPRAALGAHKKFLLARLAESCLLVAFVLLYQVHGSAYLSDIVAAYGSAPALTISEQVAMLLIATTALIKCAQLPVHGWLMQVVEAPTPVSALLHAGVINLGGFLLISFAPLLLLAQPAQWLLLLVAGISTVLAALIMATRISVKVRLAWSTSAQMGLMLVECALGLFELALLHLVAHSLYKAYAFLNAGSAVQQYLLQQWLPQRGAHCANWTLAAAISLPLVALAAWWVAPQGPFSPWLLLGLALTVLLARRDQVSLGSWSVLAVVLLAAYSLLKMTSASLLPDYQIHVSLWNDAWVALLVLSLFALRSWLSSSRSEAAQRFNLYLYAGFYLDEWFTRTTLRLWPARIPKRANAKRHVVKPSLTNANNATNAK</sequence>
<gene>
    <name evidence="7" type="primary">dabB</name>
    <name evidence="11" type="ORF">CHH28_04290</name>
</gene>
<feature type="domain" description="NADH:quinone oxidoreductase/Mrp antiporter transmembrane" evidence="9">
    <location>
        <begin position="120"/>
        <end position="340"/>
    </location>
</feature>
<dbReference type="RefSeq" id="WP_094059145.1">
    <property type="nucleotide sequence ID" value="NZ_CP022530.1"/>
</dbReference>
<dbReference type="KEGG" id="bsan:CHH28_04290"/>
<feature type="transmembrane region" description="Helical" evidence="7">
    <location>
        <begin position="70"/>
        <end position="89"/>
    </location>
</feature>
<evidence type="ECO:0000256" key="4">
    <source>
        <dbReference type="ARBA" id="ARBA00022692"/>
    </source>
</evidence>
<keyword evidence="5 7" id="KW-1133">Transmembrane helix</keyword>
<evidence type="ECO:0000313" key="11">
    <source>
        <dbReference type="EMBL" id="ASP37944.1"/>
    </source>
</evidence>
<dbReference type="Pfam" id="PF00361">
    <property type="entry name" value="Proton_antipo_M"/>
    <property type="match status" value="1"/>
</dbReference>
<feature type="transmembrane region" description="Helical" evidence="7">
    <location>
        <begin position="301"/>
        <end position="320"/>
    </location>
</feature>
<reference evidence="11 12" key="1">
    <citation type="submission" date="2017-07" db="EMBL/GenBank/DDBJ databases">
        <title>Annotated genome sequence of Bacterioplanes sanyensis isolated from Red Sea.</title>
        <authorList>
            <person name="Rehman Z.U."/>
        </authorList>
    </citation>
    <scope>NUCLEOTIDE SEQUENCE [LARGE SCALE GENOMIC DNA]</scope>
    <source>
        <strain evidence="11 12">NV9</strain>
    </source>
</reference>
<proteinExistence type="inferred from homology"/>
<evidence type="ECO:0000256" key="6">
    <source>
        <dbReference type="ARBA" id="ARBA00023136"/>
    </source>
</evidence>
<feature type="transmembrane region" description="Helical" evidence="7">
    <location>
        <begin position="125"/>
        <end position="145"/>
    </location>
</feature>
<keyword evidence="3 7" id="KW-1003">Cell membrane</keyword>
<comment type="subunit">
    <text evidence="7">Forms a complex with DabA.</text>
</comment>
<dbReference type="OrthoDB" id="9811798at2"/>
<dbReference type="EMBL" id="CP022530">
    <property type="protein sequence ID" value="ASP37944.1"/>
    <property type="molecule type" value="Genomic_DNA"/>
</dbReference>
<dbReference type="InterPro" id="IPR046396">
    <property type="entry name" value="Transporter_DabB"/>
</dbReference>
<protein>
    <recommendedName>
        <fullName evidence="7">Probable inorganic carbon transporter subunit DabB</fullName>
    </recommendedName>
</protein>
<keyword evidence="2 7" id="KW-0813">Transport</keyword>
<comment type="subcellular location">
    <subcellularLocation>
        <location evidence="7">Cell membrane</location>
        <topology evidence="7">Multi-pass membrane protein</topology>
    </subcellularLocation>
    <subcellularLocation>
        <location evidence="1">Endomembrane system</location>
        <topology evidence="1">Multi-pass membrane protein</topology>
    </subcellularLocation>
    <subcellularLocation>
        <location evidence="8">Membrane</location>
        <topology evidence="8">Multi-pass membrane protein</topology>
    </subcellularLocation>
</comment>
<evidence type="ECO:0000259" key="9">
    <source>
        <dbReference type="Pfam" id="PF00361"/>
    </source>
</evidence>
<keyword evidence="12" id="KW-1185">Reference proteome</keyword>
<feature type="transmembrane region" description="Helical" evidence="7">
    <location>
        <begin position="266"/>
        <end position="289"/>
    </location>
</feature>
<dbReference type="GO" id="GO:0042773">
    <property type="term" value="P:ATP synthesis coupled electron transport"/>
    <property type="evidence" value="ECO:0007669"/>
    <property type="project" value="InterPro"/>
</dbReference>
<dbReference type="GO" id="GO:0015990">
    <property type="term" value="P:electron transport coupled proton transport"/>
    <property type="evidence" value="ECO:0007669"/>
    <property type="project" value="TreeGrafter"/>
</dbReference>
<feature type="transmembrane region" description="Helical" evidence="7">
    <location>
        <begin position="101"/>
        <end position="119"/>
    </location>
</feature>
<dbReference type="PRINTS" id="PR01434">
    <property type="entry name" value="NADHDHGNASE5"/>
</dbReference>
<dbReference type="InterPro" id="IPR003945">
    <property type="entry name" value="NU5C-like"/>
</dbReference>
<feature type="transmembrane region" description="Helical" evidence="7">
    <location>
        <begin position="166"/>
        <end position="184"/>
    </location>
</feature>
<dbReference type="Pfam" id="PF00662">
    <property type="entry name" value="Proton_antipo_N"/>
    <property type="match status" value="1"/>
</dbReference>
<dbReference type="InterPro" id="IPR001516">
    <property type="entry name" value="Proton_antipo_N"/>
</dbReference>
<organism evidence="11 12">
    <name type="scientific">Bacterioplanes sanyensis</name>
    <dbReference type="NCBI Taxonomy" id="1249553"/>
    <lineage>
        <taxon>Bacteria</taxon>
        <taxon>Pseudomonadati</taxon>
        <taxon>Pseudomonadota</taxon>
        <taxon>Gammaproteobacteria</taxon>
        <taxon>Oceanospirillales</taxon>
        <taxon>Oceanospirillaceae</taxon>
        <taxon>Bacterioplanes</taxon>
    </lineage>
</organism>
<evidence type="ECO:0000256" key="1">
    <source>
        <dbReference type="ARBA" id="ARBA00004127"/>
    </source>
</evidence>
<dbReference type="GO" id="GO:0005886">
    <property type="term" value="C:plasma membrane"/>
    <property type="evidence" value="ECO:0007669"/>
    <property type="project" value="UniProtKB-SubCell"/>
</dbReference>
<feature type="domain" description="NADH-Ubiquinone oxidoreductase (complex I) chain 5 N-terminal" evidence="10">
    <location>
        <begin position="66"/>
        <end position="103"/>
    </location>
</feature>
<name>A0A222FHJ0_9GAMM</name>
<evidence type="ECO:0000256" key="5">
    <source>
        <dbReference type="ARBA" id="ARBA00022989"/>
    </source>
</evidence>
<dbReference type="PANTHER" id="PTHR42829">
    <property type="entry name" value="NADH-UBIQUINONE OXIDOREDUCTASE CHAIN 5"/>
    <property type="match status" value="1"/>
</dbReference>
<evidence type="ECO:0000259" key="10">
    <source>
        <dbReference type="Pfam" id="PF00662"/>
    </source>
</evidence>
<feature type="transmembrane region" description="Helical" evidence="7">
    <location>
        <begin position="35"/>
        <end position="58"/>
    </location>
</feature>
<dbReference type="AlphaFoldDB" id="A0A222FHJ0"/>
<feature type="transmembrane region" description="Helical" evidence="7">
    <location>
        <begin position="355"/>
        <end position="375"/>
    </location>
</feature>
<comment type="function">
    <text evidence="7">Part of an energy-coupled inorganic carbon pump.</text>
</comment>
<dbReference type="GO" id="GO:0012505">
    <property type="term" value="C:endomembrane system"/>
    <property type="evidence" value="ECO:0007669"/>
    <property type="project" value="UniProtKB-SubCell"/>
</dbReference>
<evidence type="ECO:0000256" key="2">
    <source>
        <dbReference type="ARBA" id="ARBA00022448"/>
    </source>
</evidence>
<feature type="transmembrane region" description="Helical" evidence="7">
    <location>
        <begin position="237"/>
        <end position="260"/>
    </location>
</feature>